<name>A0A840ALZ1_9HYPH</name>
<proteinExistence type="predicted"/>
<dbReference type="AlphaFoldDB" id="A0A840ALZ1"/>
<evidence type="ECO:0008006" key="5">
    <source>
        <dbReference type="Google" id="ProtNLM"/>
    </source>
</evidence>
<protein>
    <recommendedName>
        <fullName evidence="5">PepSY domain-containing protein</fullName>
    </recommendedName>
</protein>
<feature type="region of interest" description="Disordered" evidence="1">
    <location>
        <begin position="120"/>
        <end position="140"/>
    </location>
</feature>
<accession>A0A840ALZ1</accession>
<keyword evidence="4" id="KW-1185">Reference proteome</keyword>
<gene>
    <name evidence="3" type="ORF">GGR25_001086</name>
</gene>
<feature type="chain" id="PRO_5033034760" description="PepSY domain-containing protein" evidence="2">
    <location>
        <begin position="22"/>
        <end position="140"/>
    </location>
</feature>
<evidence type="ECO:0000256" key="2">
    <source>
        <dbReference type="SAM" id="SignalP"/>
    </source>
</evidence>
<dbReference type="Proteomes" id="UP000553963">
    <property type="component" value="Unassembled WGS sequence"/>
</dbReference>
<sequence>MFKVIALAAALVGIAVAPAAAQSFERGPQAAGDWGGGRGGPGWDGNGGDGYGQPRGDYRGRDRYDVMPPWQLARTLRYQGFFGAEILNQRERVTIVRAASRGRDFILVVDSRSGDVLRARPAGPSWNGGNGGRGPDWQRW</sequence>
<feature type="compositionally biased region" description="Gly residues" evidence="1">
    <location>
        <begin position="33"/>
        <end position="53"/>
    </location>
</feature>
<dbReference type="EMBL" id="JACIDS010000002">
    <property type="protein sequence ID" value="MBB3930047.1"/>
    <property type="molecule type" value="Genomic_DNA"/>
</dbReference>
<organism evidence="3 4">
    <name type="scientific">Kaistia hirudinis</name>
    <dbReference type="NCBI Taxonomy" id="1293440"/>
    <lineage>
        <taxon>Bacteria</taxon>
        <taxon>Pseudomonadati</taxon>
        <taxon>Pseudomonadota</taxon>
        <taxon>Alphaproteobacteria</taxon>
        <taxon>Hyphomicrobiales</taxon>
        <taxon>Kaistiaceae</taxon>
        <taxon>Kaistia</taxon>
    </lineage>
</organism>
<dbReference type="RefSeq" id="WP_183397744.1">
    <property type="nucleotide sequence ID" value="NZ_JACIDS010000002.1"/>
</dbReference>
<feature type="signal peptide" evidence="2">
    <location>
        <begin position="1"/>
        <end position="21"/>
    </location>
</feature>
<evidence type="ECO:0000256" key="1">
    <source>
        <dbReference type="SAM" id="MobiDB-lite"/>
    </source>
</evidence>
<feature type="region of interest" description="Disordered" evidence="1">
    <location>
        <begin position="27"/>
        <end position="57"/>
    </location>
</feature>
<keyword evidence="2" id="KW-0732">Signal</keyword>
<evidence type="ECO:0000313" key="3">
    <source>
        <dbReference type="EMBL" id="MBB3930047.1"/>
    </source>
</evidence>
<reference evidence="3 4" key="1">
    <citation type="submission" date="2020-08" db="EMBL/GenBank/DDBJ databases">
        <title>Genomic Encyclopedia of Type Strains, Phase IV (KMG-IV): sequencing the most valuable type-strain genomes for metagenomic binning, comparative biology and taxonomic classification.</title>
        <authorList>
            <person name="Goeker M."/>
        </authorList>
    </citation>
    <scope>NUCLEOTIDE SEQUENCE [LARGE SCALE GENOMIC DNA]</scope>
    <source>
        <strain evidence="3 4">DSM 25966</strain>
    </source>
</reference>
<comment type="caution">
    <text evidence="3">The sequence shown here is derived from an EMBL/GenBank/DDBJ whole genome shotgun (WGS) entry which is preliminary data.</text>
</comment>
<evidence type="ECO:0000313" key="4">
    <source>
        <dbReference type="Proteomes" id="UP000553963"/>
    </source>
</evidence>